<dbReference type="Proteomes" id="UP001590950">
    <property type="component" value="Unassembled WGS sequence"/>
</dbReference>
<organism evidence="1 2">
    <name type="scientific">Stereocaulon virgatum</name>
    <dbReference type="NCBI Taxonomy" id="373712"/>
    <lineage>
        <taxon>Eukaryota</taxon>
        <taxon>Fungi</taxon>
        <taxon>Dikarya</taxon>
        <taxon>Ascomycota</taxon>
        <taxon>Pezizomycotina</taxon>
        <taxon>Lecanoromycetes</taxon>
        <taxon>OSLEUM clade</taxon>
        <taxon>Lecanoromycetidae</taxon>
        <taxon>Lecanorales</taxon>
        <taxon>Lecanorineae</taxon>
        <taxon>Stereocaulaceae</taxon>
        <taxon>Stereocaulon</taxon>
    </lineage>
</organism>
<comment type="caution">
    <text evidence="1">The sequence shown here is derived from an EMBL/GenBank/DDBJ whole genome shotgun (WGS) entry which is preliminary data.</text>
</comment>
<protein>
    <submittedName>
        <fullName evidence="1">Uncharacterized protein</fullName>
    </submittedName>
</protein>
<reference evidence="1 2" key="1">
    <citation type="submission" date="2024-09" db="EMBL/GenBank/DDBJ databases">
        <title>Rethinking Asexuality: The Enigmatic Case of Functional Sexual Genes in Lepraria (Stereocaulaceae).</title>
        <authorList>
            <person name="Doellman M."/>
            <person name="Sun Y."/>
            <person name="Barcenas-Pena A."/>
            <person name="Lumbsch H.T."/>
            <person name="Grewe F."/>
        </authorList>
    </citation>
    <scope>NUCLEOTIDE SEQUENCE [LARGE SCALE GENOMIC DNA]</scope>
    <source>
        <strain evidence="1 2">Mercado 3170</strain>
    </source>
</reference>
<sequence length="158" mass="18033">MVKPNIPELTEDQLRHKEVIDKASRSRRVSVLPEDAPGGAKEAKTAWEVGTAAQLQYWAHHSPSEFLEMLDELRRERDMALQCLEEWDAMVERGQQAVRIGHDVQRQRREAKERLGAQEGKMLILQDQVHTLQGNIGQLNEALHAERSREPTPTPSTL</sequence>
<dbReference type="EMBL" id="JBEFKJ010000045">
    <property type="protein sequence ID" value="KAL2037034.1"/>
    <property type="molecule type" value="Genomic_DNA"/>
</dbReference>
<proteinExistence type="predicted"/>
<accession>A0ABR3ZU07</accession>
<gene>
    <name evidence="1" type="ORF">N7G274_010161</name>
</gene>
<keyword evidence="2" id="KW-1185">Reference proteome</keyword>
<evidence type="ECO:0000313" key="1">
    <source>
        <dbReference type="EMBL" id="KAL2037034.1"/>
    </source>
</evidence>
<name>A0ABR3ZU07_9LECA</name>
<evidence type="ECO:0000313" key="2">
    <source>
        <dbReference type="Proteomes" id="UP001590950"/>
    </source>
</evidence>